<sequence length="661" mass="69895">MSSLTSGGSRIEKIMNYMNMGFVALLIVGAVLAGVLTLILRPGSSKQPETVYKGKVMYFAIHLGDGLDPPSHDLDTNEEFRAKKCGFRMNVDNTRDSIRAMEGAPIRYSFIKYNAEAETTPPLEAGDALRKLYELKSNSNRVFNQTAAIMEFKKQVGERASDLLVHYIPCRFNYSATGDDTRNFVKEMENFRGRIMLASNTNPAADVAKAFNQSPENVIGNDDEVDISDRIKRFGTRDPVTSISTTTTPNTSPSSAPPEPSTVNGTQSTSTKVLSSTTGTASPTEASTSGPHSQETTKMSSAETQTSPGPTDPVVQSTTGPVSQGPSTQESSPTTAKPLPTGETSAATETPASTTKESSASTGATEPTAASSGTTVPVVPTTKEVNTETPASTTQEIPTTHDAASSTTEAATSPDATKSTTQPSPTTESVKPPTNEPSATPEASTTSSKPDTTTQDAESTTKESPSTEQVESSTGKILATTTTDAPPTEPSGTTKEVETEPPTPEAITSTSADMTSPKVESSTTPGVETTQSEAQATTTKPTTNTTSAPAKKATHCLFAADLLNFGTDSAAYEKVCSKISVCIKTLWVLSNGSLPLAQAQLMWITDLKLPSSRVLRNLSCIVTPNYWEKGRVATDWTHFCSLIPPQCYCRTSFAGQTGGQN</sequence>
<keyword evidence="4" id="KW-1185">Reference proteome</keyword>
<reference evidence="4" key="1">
    <citation type="journal article" date="2015" name="Nat. Genet.">
        <title>The genome and transcriptome of the zoonotic hookworm Ancylostoma ceylanicum identify infection-specific gene families.</title>
        <authorList>
            <person name="Schwarz E.M."/>
            <person name="Hu Y."/>
            <person name="Antoshechkin I."/>
            <person name="Miller M.M."/>
            <person name="Sternberg P.W."/>
            <person name="Aroian R.V."/>
        </authorList>
    </citation>
    <scope>NUCLEOTIDE SEQUENCE</scope>
    <source>
        <strain evidence="4">HY135</strain>
    </source>
</reference>
<comment type="caution">
    <text evidence="3">The sequence shown here is derived from an EMBL/GenBank/DDBJ whole genome shotgun (WGS) entry which is preliminary data.</text>
</comment>
<keyword evidence="2" id="KW-0472">Membrane</keyword>
<gene>
    <name evidence="3" type="primary">Acey_s0193.g1410</name>
    <name evidence="3" type="ORF">Y032_0193g1410</name>
</gene>
<keyword evidence="2" id="KW-0812">Transmembrane</keyword>
<evidence type="ECO:0000256" key="1">
    <source>
        <dbReference type="SAM" id="MobiDB-lite"/>
    </source>
</evidence>
<feature type="compositionally biased region" description="Low complexity" evidence="1">
    <location>
        <begin position="400"/>
        <end position="417"/>
    </location>
</feature>
<name>A0A016SQC8_9BILA</name>
<feature type="compositionally biased region" description="Low complexity" evidence="1">
    <location>
        <begin position="374"/>
        <end position="390"/>
    </location>
</feature>
<dbReference type="EMBL" id="JARK01001529">
    <property type="protein sequence ID" value="EYB92532.1"/>
    <property type="molecule type" value="Genomic_DNA"/>
</dbReference>
<keyword evidence="2" id="KW-1133">Transmembrane helix</keyword>
<organism evidence="3 4">
    <name type="scientific">Ancylostoma ceylanicum</name>
    <dbReference type="NCBI Taxonomy" id="53326"/>
    <lineage>
        <taxon>Eukaryota</taxon>
        <taxon>Metazoa</taxon>
        <taxon>Ecdysozoa</taxon>
        <taxon>Nematoda</taxon>
        <taxon>Chromadorea</taxon>
        <taxon>Rhabditida</taxon>
        <taxon>Rhabditina</taxon>
        <taxon>Rhabditomorpha</taxon>
        <taxon>Strongyloidea</taxon>
        <taxon>Ancylostomatidae</taxon>
        <taxon>Ancylostomatinae</taxon>
        <taxon>Ancylostoma</taxon>
    </lineage>
</organism>
<dbReference type="STRING" id="53326.A0A016SQC8"/>
<feature type="compositionally biased region" description="Low complexity" evidence="1">
    <location>
        <begin position="340"/>
        <end position="366"/>
    </location>
</feature>
<feature type="transmembrane region" description="Helical" evidence="2">
    <location>
        <begin position="21"/>
        <end position="40"/>
    </location>
</feature>
<feature type="compositionally biased region" description="Polar residues" evidence="1">
    <location>
        <begin position="511"/>
        <end position="527"/>
    </location>
</feature>
<feature type="region of interest" description="Disordered" evidence="1">
    <location>
        <begin position="233"/>
        <end position="548"/>
    </location>
</feature>
<feature type="compositionally biased region" description="Polar residues" evidence="1">
    <location>
        <begin position="449"/>
        <end position="475"/>
    </location>
</feature>
<feature type="compositionally biased region" description="Polar residues" evidence="1">
    <location>
        <begin position="418"/>
        <end position="429"/>
    </location>
</feature>
<protein>
    <submittedName>
        <fullName evidence="3">Uncharacterized protein</fullName>
    </submittedName>
</protein>
<accession>A0A016SQC8</accession>
<dbReference type="AlphaFoldDB" id="A0A016SQC8"/>
<feature type="compositionally biased region" description="Polar residues" evidence="1">
    <location>
        <begin position="263"/>
        <end position="335"/>
    </location>
</feature>
<evidence type="ECO:0000313" key="4">
    <source>
        <dbReference type="Proteomes" id="UP000024635"/>
    </source>
</evidence>
<evidence type="ECO:0000313" key="3">
    <source>
        <dbReference type="EMBL" id="EYB92532.1"/>
    </source>
</evidence>
<dbReference type="Proteomes" id="UP000024635">
    <property type="component" value="Unassembled WGS sequence"/>
</dbReference>
<proteinExistence type="predicted"/>
<feature type="compositionally biased region" description="Low complexity" evidence="1">
    <location>
        <begin position="528"/>
        <end position="548"/>
    </location>
</feature>
<dbReference type="OrthoDB" id="5875132at2759"/>
<feature type="compositionally biased region" description="Low complexity" evidence="1">
    <location>
        <begin position="436"/>
        <end position="448"/>
    </location>
</feature>
<evidence type="ECO:0000256" key="2">
    <source>
        <dbReference type="SAM" id="Phobius"/>
    </source>
</evidence>
<feature type="compositionally biased region" description="Low complexity" evidence="1">
    <location>
        <begin position="237"/>
        <end position="254"/>
    </location>
</feature>